<reference evidence="2 3" key="1">
    <citation type="journal article" date="2010" name="BMC Genomics">
        <title>Genome analysis and comparative genomics of a Giardia intestinalis assemblage E isolate.</title>
        <authorList>
            <person name="Jerlstrom-Hultqvist J."/>
            <person name="Franzen O."/>
            <person name="Ankarklev J."/>
            <person name="Xu F."/>
            <person name="Nohynkova E."/>
            <person name="Andersson J.O."/>
            <person name="Svard S.G."/>
            <person name="Andersson B."/>
        </authorList>
    </citation>
    <scope>NUCLEOTIDE SEQUENCE [LARGE SCALE GENOMIC DNA]</scope>
    <source>
        <strain evidence="2 3">P15</strain>
    </source>
</reference>
<dbReference type="GO" id="GO:0005737">
    <property type="term" value="C:cytoplasm"/>
    <property type="evidence" value="ECO:0007669"/>
    <property type="project" value="TreeGrafter"/>
</dbReference>
<keyword evidence="2" id="KW-0808">Transferase</keyword>
<dbReference type="VEuPathDB" id="GiardiaDB:GLP15_628"/>
<dbReference type="OMA" id="ARTGCWY"/>
<dbReference type="Proteomes" id="UP000008974">
    <property type="component" value="Unassembled WGS sequence"/>
</dbReference>
<organism evidence="2 3">
    <name type="scientific">Giardia intestinalis (strain P15)</name>
    <name type="common">Giardia lamblia</name>
    <dbReference type="NCBI Taxonomy" id="658858"/>
    <lineage>
        <taxon>Eukaryota</taxon>
        <taxon>Metamonada</taxon>
        <taxon>Diplomonadida</taxon>
        <taxon>Hexamitidae</taxon>
        <taxon>Giardiinae</taxon>
        <taxon>Giardia</taxon>
    </lineage>
</organism>
<dbReference type="InterPro" id="IPR033449">
    <property type="entry name" value="Rit1_N"/>
</dbReference>
<dbReference type="InterPro" id="IPR007306">
    <property type="entry name" value="Rit1"/>
</dbReference>
<dbReference type="PANTHER" id="PTHR31811:SF0">
    <property type="entry name" value="TRNA A64-2'-O-RIBOSYLPHOSPHATE TRANSFERASE"/>
    <property type="match status" value="1"/>
</dbReference>
<evidence type="ECO:0000259" key="1">
    <source>
        <dbReference type="Pfam" id="PF17184"/>
    </source>
</evidence>
<dbReference type="GO" id="GO:0019988">
    <property type="term" value="P:charged-tRNA amino acid modification"/>
    <property type="evidence" value="ECO:0007669"/>
    <property type="project" value="InterPro"/>
</dbReference>
<gene>
    <name evidence="2" type="ORF">GLP15_628</name>
</gene>
<dbReference type="EMBL" id="ACVC01000185">
    <property type="protein sequence ID" value="EFO62365.1"/>
    <property type="molecule type" value="Genomic_DNA"/>
</dbReference>
<dbReference type="OrthoDB" id="45256at2759"/>
<proteinExistence type="predicted"/>
<evidence type="ECO:0000313" key="2">
    <source>
        <dbReference type="EMBL" id="EFO62365.1"/>
    </source>
</evidence>
<dbReference type="AlphaFoldDB" id="E1F594"/>
<dbReference type="Pfam" id="PF17184">
    <property type="entry name" value="Rit1_C"/>
    <property type="match status" value="1"/>
</dbReference>
<protein>
    <submittedName>
        <fullName evidence="2">tRNA-ribosyltransferase, putative</fullName>
    </submittedName>
</protein>
<comment type="caution">
    <text evidence="2">The sequence shown here is derived from an EMBL/GenBank/DDBJ whole genome shotgun (WGS) entry which is preliminary data.</text>
</comment>
<accession>E1F594</accession>
<name>E1F594_GIAIA</name>
<dbReference type="GO" id="GO:0043399">
    <property type="term" value="F:tRNA adenosine(64)-2'-O-ribosylphosphate transferase activity"/>
    <property type="evidence" value="ECO:0007669"/>
    <property type="project" value="InterPro"/>
</dbReference>
<sequence length="500" mass="56064">MSGDNEITFSGSSAAIKRGLRELDRATQTPYNRLQSILHDRRIVLKELNKVGLDTTPVFGNARTGCWYAPDPNQSVLFKSTDGHYGTWDFSLRKLNLQFLLDLQASKTAIIIDATKAGKRYPDAIMRTIPIWCLVWSAVLSGLNPSELDLTKFFLPSITLNERDLILRRAERHVNSLKELLSLILCSDDRSELESLFPIHNIHCRYWYIGQNGLCSEHSKHTLHEGDGALSTCILHLVSISKETPYPVQMFDEKEAPFYYIQGAADDAESWLPLGLTPSVFVANSSLLCDPEFASLTTNEYKEVISRANLIVPAQEVFTYVKCPGQRRVIVTNSIGTMDKEPLAVCISLCRPNQSLSDNLSNVISIPVCRNLKYATNLSRVLGSIHTTFQELRSKSIVIFYSGQDCQVALAAFISSMASENLAPRIAKNEQGQIELIAVSSSELHLVDDGPKQRIFLMDLWESSLSLIVKAFFLQKNLRQAIHSFTCIRDRDNDTSKPKT</sequence>
<evidence type="ECO:0000313" key="3">
    <source>
        <dbReference type="Proteomes" id="UP000008974"/>
    </source>
</evidence>
<feature type="domain" description="Rit1 N-terminal" evidence="1">
    <location>
        <begin position="23"/>
        <end position="291"/>
    </location>
</feature>
<dbReference type="PANTHER" id="PTHR31811">
    <property type="entry name" value="TRNA A64-2'-O-RIBOSYLPHOSPHATE TRANSFERASE"/>
    <property type="match status" value="1"/>
</dbReference>